<dbReference type="PANTHER" id="PTHR13774">
    <property type="entry name" value="PHENAZINE BIOSYNTHESIS PROTEIN"/>
    <property type="match status" value="1"/>
</dbReference>
<dbReference type="PANTHER" id="PTHR13774:SF32">
    <property type="entry name" value="ANTISENSE-ENHANCING SEQUENCE 1"/>
    <property type="match status" value="1"/>
</dbReference>
<gene>
    <name evidence="2" type="ORF">KME25_16290</name>
</gene>
<reference evidence="2" key="1">
    <citation type="submission" date="2021-05" db="EMBL/GenBank/DDBJ databases">
        <authorList>
            <person name="Pietrasiak N."/>
            <person name="Ward R."/>
            <person name="Stajich J.E."/>
            <person name="Kurbessoian T."/>
        </authorList>
    </citation>
    <scope>NUCLEOTIDE SEQUENCE</scope>
    <source>
        <strain evidence="2">CPER-KK1</strain>
    </source>
</reference>
<accession>A0A951UBT2</accession>
<name>A0A951UBT2_9CYAN</name>
<dbReference type="Pfam" id="PF02567">
    <property type="entry name" value="PhzC-PhzF"/>
    <property type="match status" value="1"/>
</dbReference>
<sequence length="295" mass="33106">MKRLTFYIVDVFAVEKYSGNQLAVFTDAAHLSEAQMQTFAKEMNYSETTFITSTEVQEGGYNVRIFTPAKELPFAGHPTLGTAYIIQQEVIKQSVETVSLNLKVGQIPVTWHNSEEAGEVLWMRQNPPTFHQKLDASALAVVLGLEQDEIDSRFPIQEVSTGVPFIIVPLKTHESLKRIRVNRDKYFEFVEKTEAKEILVFCPETYSPENNLSVRVFAEYLGIPEDPATGSANGCLAGYLLEYSYFGEKAVDVRVEQGYEMGRPSLLLLKAQKKENTIEVLVGGKVMMVAKGEFV</sequence>
<dbReference type="Gene3D" id="3.10.310.10">
    <property type="entry name" value="Diaminopimelate Epimerase, Chain A, domain 1"/>
    <property type="match status" value="2"/>
</dbReference>
<evidence type="ECO:0000313" key="2">
    <source>
        <dbReference type="EMBL" id="MBW4545986.1"/>
    </source>
</evidence>
<proteinExistence type="predicted"/>
<dbReference type="GO" id="GO:0005737">
    <property type="term" value="C:cytoplasm"/>
    <property type="evidence" value="ECO:0007669"/>
    <property type="project" value="TreeGrafter"/>
</dbReference>
<organism evidence="2 3">
    <name type="scientific">Symplocastrum torsivum CPER-KK1</name>
    <dbReference type="NCBI Taxonomy" id="450513"/>
    <lineage>
        <taxon>Bacteria</taxon>
        <taxon>Bacillati</taxon>
        <taxon>Cyanobacteriota</taxon>
        <taxon>Cyanophyceae</taxon>
        <taxon>Oscillatoriophycideae</taxon>
        <taxon>Oscillatoriales</taxon>
        <taxon>Microcoleaceae</taxon>
        <taxon>Symplocastrum</taxon>
    </lineage>
</organism>
<evidence type="ECO:0000313" key="3">
    <source>
        <dbReference type="Proteomes" id="UP000753908"/>
    </source>
</evidence>
<dbReference type="EMBL" id="JAHHIF010000020">
    <property type="protein sequence ID" value="MBW4545986.1"/>
    <property type="molecule type" value="Genomic_DNA"/>
</dbReference>
<protein>
    <submittedName>
        <fullName evidence="2">PhzF family phenazine biosynthesis protein</fullName>
    </submittedName>
</protein>
<evidence type="ECO:0000256" key="1">
    <source>
        <dbReference type="PIRSR" id="PIRSR016184-1"/>
    </source>
</evidence>
<dbReference type="GO" id="GO:0016853">
    <property type="term" value="F:isomerase activity"/>
    <property type="evidence" value="ECO:0007669"/>
    <property type="project" value="TreeGrafter"/>
</dbReference>
<dbReference type="NCBIfam" id="TIGR00654">
    <property type="entry name" value="PhzF_family"/>
    <property type="match status" value="1"/>
</dbReference>
<comment type="caution">
    <text evidence="2">The sequence shown here is derived from an EMBL/GenBank/DDBJ whole genome shotgun (WGS) entry which is preliminary data.</text>
</comment>
<feature type="active site" evidence="1">
    <location>
        <position position="47"/>
    </location>
</feature>
<reference evidence="2" key="2">
    <citation type="journal article" date="2022" name="Microbiol. Resour. Announc.">
        <title>Metagenome Sequencing to Explore Phylogenomics of Terrestrial Cyanobacteria.</title>
        <authorList>
            <person name="Ward R.D."/>
            <person name="Stajich J.E."/>
            <person name="Johansen J.R."/>
            <person name="Huntemann M."/>
            <person name="Clum A."/>
            <person name="Foster B."/>
            <person name="Foster B."/>
            <person name="Roux S."/>
            <person name="Palaniappan K."/>
            <person name="Varghese N."/>
            <person name="Mukherjee S."/>
            <person name="Reddy T.B.K."/>
            <person name="Daum C."/>
            <person name="Copeland A."/>
            <person name="Chen I.A."/>
            <person name="Ivanova N.N."/>
            <person name="Kyrpides N.C."/>
            <person name="Shapiro N."/>
            <person name="Eloe-Fadrosh E.A."/>
            <person name="Pietrasiak N."/>
        </authorList>
    </citation>
    <scope>NUCLEOTIDE SEQUENCE</scope>
    <source>
        <strain evidence="2">CPER-KK1</strain>
    </source>
</reference>
<dbReference type="AlphaFoldDB" id="A0A951UBT2"/>
<dbReference type="InterPro" id="IPR003719">
    <property type="entry name" value="Phenazine_PhzF-like"/>
</dbReference>
<dbReference type="SUPFAM" id="SSF54506">
    <property type="entry name" value="Diaminopimelate epimerase-like"/>
    <property type="match status" value="1"/>
</dbReference>
<dbReference type="PIRSF" id="PIRSF016184">
    <property type="entry name" value="PhzC_PhzF"/>
    <property type="match status" value="1"/>
</dbReference>
<dbReference type="Proteomes" id="UP000753908">
    <property type="component" value="Unassembled WGS sequence"/>
</dbReference>